<name>A0AAV1B7K0_VICFA</name>
<protein>
    <recommendedName>
        <fullName evidence="2">Bifunctional inhibitor/plant lipid transfer protein/seed storage helical domain-containing protein</fullName>
    </recommendedName>
</protein>
<reference evidence="3 4" key="1">
    <citation type="submission" date="2023-01" db="EMBL/GenBank/DDBJ databases">
        <authorList>
            <person name="Kreplak J."/>
        </authorList>
    </citation>
    <scope>NUCLEOTIDE SEQUENCE [LARGE SCALE GENOMIC DNA]</scope>
</reference>
<dbReference type="GO" id="GO:0009627">
    <property type="term" value="P:systemic acquired resistance"/>
    <property type="evidence" value="ECO:0007669"/>
    <property type="project" value="InterPro"/>
</dbReference>
<gene>
    <name evidence="3" type="ORF">VFH_VI127240</name>
</gene>
<feature type="domain" description="Bifunctional inhibitor/plant lipid transfer protein/seed storage helical" evidence="2">
    <location>
        <begin position="14"/>
        <end position="105"/>
    </location>
</feature>
<dbReference type="Pfam" id="PF14368">
    <property type="entry name" value="LTP_2"/>
    <property type="match status" value="1"/>
</dbReference>
<dbReference type="EMBL" id="OX451741">
    <property type="protein sequence ID" value="CAI8618520.1"/>
    <property type="molecule type" value="Genomic_DNA"/>
</dbReference>
<dbReference type="AlphaFoldDB" id="A0AAV1B7K0"/>
<evidence type="ECO:0000256" key="1">
    <source>
        <dbReference type="SAM" id="SignalP"/>
    </source>
</evidence>
<dbReference type="GO" id="GO:0005504">
    <property type="term" value="F:fatty acid binding"/>
    <property type="evidence" value="ECO:0007669"/>
    <property type="project" value="InterPro"/>
</dbReference>
<evidence type="ECO:0000313" key="3">
    <source>
        <dbReference type="EMBL" id="CAI8618520.1"/>
    </source>
</evidence>
<accession>A0AAV1B7K0</accession>
<sequence length="107" mass="11929">MEAHKKVLIVIMLLAIANIMFANGVTICNMTRDERKACEPYVSNDKNYTHVNYKVPSHACCSATANADLQCFCGYRDSGLLSLYGINPKQALELPIKCKIVDSFHCK</sequence>
<dbReference type="InterPro" id="IPR039265">
    <property type="entry name" value="DIR1-like"/>
</dbReference>
<evidence type="ECO:0000313" key="4">
    <source>
        <dbReference type="Proteomes" id="UP001157006"/>
    </source>
</evidence>
<feature type="signal peptide" evidence="1">
    <location>
        <begin position="1"/>
        <end position="24"/>
    </location>
</feature>
<dbReference type="Proteomes" id="UP001157006">
    <property type="component" value="Chromosome 6"/>
</dbReference>
<dbReference type="InterPro" id="IPR044741">
    <property type="entry name" value="NsLTP-like"/>
</dbReference>
<proteinExistence type="predicted"/>
<dbReference type="SUPFAM" id="SSF47699">
    <property type="entry name" value="Bifunctional inhibitor/lipid-transfer protein/seed storage 2S albumin"/>
    <property type="match status" value="1"/>
</dbReference>
<dbReference type="CDD" id="cd04660">
    <property type="entry name" value="nsLTP_like"/>
    <property type="match status" value="1"/>
</dbReference>
<organism evidence="3 4">
    <name type="scientific">Vicia faba</name>
    <name type="common">Broad bean</name>
    <name type="synonym">Faba vulgaris</name>
    <dbReference type="NCBI Taxonomy" id="3906"/>
    <lineage>
        <taxon>Eukaryota</taxon>
        <taxon>Viridiplantae</taxon>
        <taxon>Streptophyta</taxon>
        <taxon>Embryophyta</taxon>
        <taxon>Tracheophyta</taxon>
        <taxon>Spermatophyta</taxon>
        <taxon>Magnoliopsida</taxon>
        <taxon>eudicotyledons</taxon>
        <taxon>Gunneridae</taxon>
        <taxon>Pentapetalae</taxon>
        <taxon>rosids</taxon>
        <taxon>fabids</taxon>
        <taxon>Fabales</taxon>
        <taxon>Fabaceae</taxon>
        <taxon>Papilionoideae</taxon>
        <taxon>50 kb inversion clade</taxon>
        <taxon>NPAAA clade</taxon>
        <taxon>Hologalegina</taxon>
        <taxon>IRL clade</taxon>
        <taxon>Fabeae</taxon>
        <taxon>Vicia</taxon>
    </lineage>
</organism>
<evidence type="ECO:0000259" key="2">
    <source>
        <dbReference type="Pfam" id="PF14368"/>
    </source>
</evidence>
<keyword evidence="4" id="KW-1185">Reference proteome</keyword>
<dbReference type="Gene3D" id="1.10.110.10">
    <property type="entry name" value="Plant lipid-transfer and hydrophobic proteins"/>
    <property type="match status" value="1"/>
</dbReference>
<dbReference type="PANTHER" id="PTHR33122">
    <property type="entry name" value="LIPID BINDING PROTEIN-RELATED"/>
    <property type="match status" value="1"/>
</dbReference>
<dbReference type="InterPro" id="IPR016140">
    <property type="entry name" value="Bifunc_inhib/LTP/seed_store"/>
</dbReference>
<keyword evidence="1" id="KW-0732">Signal</keyword>
<dbReference type="PANTHER" id="PTHR33122:SF36">
    <property type="entry name" value="LIPID TRANSFER PROTEIN"/>
    <property type="match status" value="1"/>
</dbReference>
<feature type="chain" id="PRO_5043415529" description="Bifunctional inhibitor/plant lipid transfer protein/seed storage helical domain-containing protein" evidence="1">
    <location>
        <begin position="25"/>
        <end position="107"/>
    </location>
</feature>
<dbReference type="InterPro" id="IPR036312">
    <property type="entry name" value="Bifun_inhib/LTP/seed_sf"/>
</dbReference>